<sequence>MMSSRPLIKDVSPAYFGVWLDRLFEGYEMAARKIGRSAYSVTGYVATEKAAKIQRTESALEQDFLILLEYDWRVLRYATQPFKIQWSDERGRLRRFTPDVAVAYNDLATRSDPSLRTTIFEVKPRAQLKARWAEEKPRLKAASAWAKDYGCRFKVMTEREIRTPYLENVRFLLRYQKMYGDRELYDARIPHICELLVRLGPTTPRALLEAVRGDAIHRAEYIPYLWHLVTQQIVGIDLGQPLNMKSPIWPTSQAQAIAGGSL</sequence>
<reference evidence="3 4" key="1">
    <citation type="submission" date="2020-05" db="EMBL/GenBank/DDBJ databases">
        <title>Characterization of novel class B3 metallo-beta-lactamase from novel Pseudomonas species.</title>
        <authorList>
            <person name="Yamada K."/>
            <person name="Aoki K."/>
            <person name="Ishii Y."/>
        </authorList>
    </citation>
    <scope>NUCLEOTIDE SEQUENCE [LARGE SCALE GENOMIC DNA]</scope>
    <source>
        <strain evidence="3 4">TUM18999</strain>
    </source>
</reference>
<evidence type="ECO:0000313" key="4">
    <source>
        <dbReference type="Proteomes" id="UP000509383"/>
    </source>
</evidence>
<dbReference type="KEGG" id="ptw:TUM18999_02790"/>
<name>A0A6J4DY47_9PSED</name>
<dbReference type="EMBL" id="AP023189">
    <property type="protein sequence ID" value="BCG22088.1"/>
    <property type="molecule type" value="Genomic_DNA"/>
</dbReference>
<dbReference type="InterPro" id="IPR014833">
    <property type="entry name" value="TnsA_N"/>
</dbReference>
<dbReference type="AlphaFoldDB" id="A0A6J4DY47"/>
<feature type="domain" description="TnsA endonuclease N-terminal" evidence="2">
    <location>
        <begin position="73"/>
        <end position="158"/>
    </location>
</feature>
<accession>A0A6J4DY47</accession>
<protein>
    <submittedName>
        <fullName evidence="3">Endonuclease</fullName>
    </submittedName>
</protein>
<dbReference type="RefSeq" id="WP_228723523.1">
    <property type="nucleotide sequence ID" value="NZ_AP023189.1"/>
</dbReference>
<keyword evidence="3" id="KW-0378">Hydrolase</keyword>
<evidence type="ECO:0000313" key="3">
    <source>
        <dbReference type="EMBL" id="BCG22088.1"/>
    </source>
</evidence>
<dbReference type="Proteomes" id="UP000509383">
    <property type="component" value="Chromosome"/>
</dbReference>
<organism evidence="3 4">
    <name type="scientific">Pseudomonas tohonis</name>
    <dbReference type="NCBI Taxonomy" id="2725477"/>
    <lineage>
        <taxon>Bacteria</taxon>
        <taxon>Pseudomonadati</taxon>
        <taxon>Pseudomonadota</taxon>
        <taxon>Gammaproteobacteria</taxon>
        <taxon>Pseudomonadales</taxon>
        <taxon>Pseudomonadaceae</taxon>
        <taxon>Pseudomonas</taxon>
    </lineage>
</organism>
<feature type="domain" description="TnsA endonuclease C-terminal" evidence="1">
    <location>
        <begin position="160"/>
        <end position="238"/>
    </location>
</feature>
<dbReference type="InterPro" id="IPR014832">
    <property type="entry name" value="TnsA_C"/>
</dbReference>
<keyword evidence="3" id="KW-0540">Nuclease</keyword>
<gene>
    <name evidence="3" type="ORF">TUM18999_02790</name>
</gene>
<evidence type="ECO:0000259" key="2">
    <source>
        <dbReference type="Pfam" id="PF08722"/>
    </source>
</evidence>
<proteinExistence type="predicted"/>
<keyword evidence="3" id="KW-0255">Endonuclease</keyword>
<dbReference type="GO" id="GO:0004519">
    <property type="term" value="F:endonuclease activity"/>
    <property type="evidence" value="ECO:0007669"/>
    <property type="project" value="UniProtKB-KW"/>
</dbReference>
<dbReference type="Pfam" id="PF08722">
    <property type="entry name" value="Tn7_TnsA-like_N"/>
    <property type="match status" value="1"/>
</dbReference>
<dbReference type="Pfam" id="PF08721">
    <property type="entry name" value="Tn7_Tnp_TnsA_C"/>
    <property type="match status" value="1"/>
</dbReference>
<evidence type="ECO:0000259" key="1">
    <source>
        <dbReference type="Pfam" id="PF08721"/>
    </source>
</evidence>